<dbReference type="InterPro" id="IPR013249">
    <property type="entry name" value="RNA_pol_sigma70_r4_t2"/>
</dbReference>
<keyword evidence="5" id="KW-0804">Transcription</keyword>
<accession>A0A6I6N5C7</accession>
<protein>
    <submittedName>
        <fullName evidence="7">Sigma-70 family RNA polymerase sigma factor</fullName>
    </submittedName>
</protein>
<dbReference type="KEGG" id="sbro:GQF42_36515"/>
<dbReference type="Proteomes" id="UP000436138">
    <property type="component" value="Chromosome"/>
</dbReference>
<dbReference type="InterPro" id="IPR013324">
    <property type="entry name" value="RNA_pol_sigma_r3/r4-like"/>
</dbReference>
<dbReference type="PANTHER" id="PTHR43133">
    <property type="entry name" value="RNA POLYMERASE ECF-TYPE SIGMA FACTO"/>
    <property type="match status" value="1"/>
</dbReference>
<evidence type="ECO:0000256" key="3">
    <source>
        <dbReference type="ARBA" id="ARBA00023082"/>
    </source>
</evidence>
<dbReference type="CDD" id="cd06171">
    <property type="entry name" value="Sigma70_r4"/>
    <property type="match status" value="1"/>
</dbReference>
<keyword evidence="2" id="KW-0805">Transcription regulation</keyword>
<dbReference type="Gene3D" id="1.10.10.10">
    <property type="entry name" value="Winged helix-like DNA-binding domain superfamily/Winged helix DNA-binding domain"/>
    <property type="match status" value="1"/>
</dbReference>
<sequence>MTITRAKFAQSPSPRGDFRAYATEAWPRLLRTARLLTGDADEAADLARAALAETYARRRRVPRDDADFYVRRTLVRLHGRRRSTRRRRGFTALGRALADLPVRQRVVLVLRHGDGLDESEIAEMLGCSQGAVTSSARRGLAALSTRPLQEVHP</sequence>
<proteinExistence type="inferred from homology"/>
<organism evidence="7 8">
    <name type="scientific">Streptomyces broussonetiae</name>
    <dbReference type="NCBI Taxonomy" id="2686304"/>
    <lineage>
        <taxon>Bacteria</taxon>
        <taxon>Bacillati</taxon>
        <taxon>Actinomycetota</taxon>
        <taxon>Actinomycetes</taxon>
        <taxon>Kitasatosporales</taxon>
        <taxon>Streptomycetaceae</taxon>
        <taxon>Streptomyces</taxon>
    </lineage>
</organism>
<evidence type="ECO:0000256" key="4">
    <source>
        <dbReference type="ARBA" id="ARBA00023125"/>
    </source>
</evidence>
<evidence type="ECO:0000313" key="8">
    <source>
        <dbReference type="Proteomes" id="UP000436138"/>
    </source>
</evidence>
<name>A0A6I6N5C7_9ACTN</name>
<dbReference type="AlphaFoldDB" id="A0A6I6N5C7"/>
<dbReference type="InterPro" id="IPR013325">
    <property type="entry name" value="RNA_pol_sigma_r2"/>
</dbReference>
<dbReference type="InterPro" id="IPR014284">
    <property type="entry name" value="RNA_pol_sigma-70_dom"/>
</dbReference>
<dbReference type="InterPro" id="IPR039425">
    <property type="entry name" value="RNA_pol_sigma-70-like"/>
</dbReference>
<dbReference type="GO" id="GO:0016987">
    <property type="term" value="F:sigma factor activity"/>
    <property type="evidence" value="ECO:0007669"/>
    <property type="project" value="UniProtKB-KW"/>
</dbReference>
<dbReference type="NCBIfam" id="TIGR02937">
    <property type="entry name" value="sigma70-ECF"/>
    <property type="match status" value="1"/>
</dbReference>
<evidence type="ECO:0000256" key="2">
    <source>
        <dbReference type="ARBA" id="ARBA00023015"/>
    </source>
</evidence>
<dbReference type="PANTHER" id="PTHR43133:SF50">
    <property type="entry name" value="ECF RNA POLYMERASE SIGMA FACTOR SIGM"/>
    <property type="match status" value="1"/>
</dbReference>
<keyword evidence="8" id="KW-1185">Reference proteome</keyword>
<dbReference type="SUPFAM" id="SSF88946">
    <property type="entry name" value="Sigma2 domain of RNA polymerase sigma factors"/>
    <property type="match status" value="1"/>
</dbReference>
<dbReference type="InterPro" id="IPR036388">
    <property type="entry name" value="WH-like_DNA-bd_sf"/>
</dbReference>
<reference evidence="7 8" key="1">
    <citation type="submission" date="2019-12" db="EMBL/GenBank/DDBJ databases">
        <title>Streptomyces sp. strain T44 isolated from rhizosphere soil of Broussonetia papyrifera.</title>
        <authorList>
            <person name="Mo P."/>
        </authorList>
    </citation>
    <scope>NUCLEOTIDE SEQUENCE [LARGE SCALE GENOMIC DNA]</scope>
    <source>
        <strain evidence="7 8">T44</strain>
    </source>
</reference>
<keyword evidence="4" id="KW-0238">DNA-binding</keyword>
<dbReference type="EMBL" id="CP047020">
    <property type="protein sequence ID" value="QHA08043.1"/>
    <property type="molecule type" value="Genomic_DNA"/>
</dbReference>
<feature type="domain" description="RNA polymerase sigma factor 70 region 4 type 2" evidence="6">
    <location>
        <begin position="92"/>
        <end position="143"/>
    </location>
</feature>
<dbReference type="GO" id="GO:0003677">
    <property type="term" value="F:DNA binding"/>
    <property type="evidence" value="ECO:0007669"/>
    <property type="project" value="UniProtKB-KW"/>
</dbReference>
<evidence type="ECO:0000313" key="7">
    <source>
        <dbReference type="EMBL" id="QHA08043.1"/>
    </source>
</evidence>
<gene>
    <name evidence="7" type="ORF">GQF42_36515</name>
</gene>
<evidence type="ECO:0000256" key="1">
    <source>
        <dbReference type="ARBA" id="ARBA00010641"/>
    </source>
</evidence>
<comment type="similarity">
    <text evidence="1">Belongs to the sigma-70 factor family. ECF subfamily.</text>
</comment>
<dbReference type="GO" id="GO:0006352">
    <property type="term" value="P:DNA-templated transcription initiation"/>
    <property type="evidence" value="ECO:0007669"/>
    <property type="project" value="InterPro"/>
</dbReference>
<dbReference type="RefSeq" id="WP_158927077.1">
    <property type="nucleotide sequence ID" value="NZ_CP047020.1"/>
</dbReference>
<dbReference type="Pfam" id="PF08281">
    <property type="entry name" value="Sigma70_r4_2"/>
    <property type="match status" value="1"/>
</dbReference>
<dbReference type="SUPFAM" id="SSF88659">
    <property type="entry name" value="Sigma3 and sigma4 domains of RNA polymerase sigma factors"/>
    <property type="match status" value="1"/>
</dbReference>
<evidence type="ECO:0000256" key="5">
    <source>
        <dbReference type="ARBA" id="ARBA00023163"/>
    </source>
</evidence>
<keyword evidence="3" id="KW-0731">Sigma factor</keyword>
<evidence type="ECO:0000259" key="6">
    <source>
        <dbReference type="Pfam" id="PF08281"/>
    </source>
</evidence>